<dbReference type="EMBL" id="CP017634">
    <property type="protein sequence ID" value="ATW25343.1"/>
    <property type="molecule type" value="Genomic_DNA"/>
</dbReference>
<evidence type="ECO:0000256" key="1">
    <source>
        <dbReference type="ARBA" id="ARBA00005417"/>
    </source>
</evidence>
<dbReference type="InterPro" id="IPR013563">
    <property type="entry name" value="Oligopep_ABC_C"/>
</dbReference>
<protein>
    <submittedName>
        <fullName evidence="6">Peptide ABC transporter ATP-binding protein</fullName>
    </submittedName>
</protein>
<dbReference type="GO" id="GO:0016887">
    <property type="term" value="F:ATP hydrolysis activity"/>
    <property type="evidence" value="ECO:0007669"/>
    <property type="project" value="InterPro"/>
</dbReference>
<dbReference type="NCBIfam" id="TIGR01727">
    <property type="entry name" value="oligo_HPY"/>
    <property type="match status" value="1"/>
</dbReference>
<dbReference type="GO" id="GO:0005524">
    <property type="term" value="F:ATP binding"/>
    <property type="evidence" value="ECO:0007669"/>
    <property type="project" value="UniProtKB-KW"/>
</dbReference>
<dbReference type="InterPro" id="IPR003439">
    <property type="entry name" value="ABC_transporter-like_ATP-bd"/>
</dbReference>
<dbReference type="PANTHER" id="PTHR43776:SF8">
    <property type="entry name" value="ABC TRANSPORTER, ATP-BINDING PROTEIN"/>
    <property type="match status" value="1"/>
</dbReference>
<dbReference type="RefSeq" id="WP_148134600.1">
    <property type="nucleotide sequence ID" value="NZ_CP017634.1"/>
</dbReference>
<feature type="domain" description="ABC transporter" evidence="5">
    <location>
        <begin position="6"/>
        <end position="250"/>
    </location>
</feature>
<accession>A0A3G1KS61</accession>
<dbReference type="InterPro" id="IPR050319">
    <property type="entry name" value="ABC_transp_ATP-bind"/>
</dbReference>
<proteinExistence type="inferred from homology"/>
<dbReference type="AlphaFoldDB" id="A0A3G1KS61"/>
<dbReference type="Gene3D" id="3.40.50.300">
    <property type="entry name" value="P-loop containing nucleotide triphosphate hydrolases"/>
    <property type="match status" value="1"/>
</dbReference>
<dbReference type="FunFam" id="3.40.50.300:FF:000016">
    <property type="entry name" value="Oligopeptide ABC transporter ATP-binding component"/>
    <property type="match status" value="1"/>
</dbReference>
<dbReference type="Pfam" id="PF08352">
    <property type="entry name" value="oligo_HPY"/>
    <property type="match status" value="1"/>
</dbReference>
<evidence type="ECO:0000256" key="2">
    <source>
        <dbReference type="ARBA" id="ARBA00022448"/>
    </source>
</evidence>
<keyword evidence="7" id="KW-1185">Reference proteome</keyword>
<keyword evidence="2" id="KW-0813">Transport</keyword>
<gene>
    <name evidence="6" type="ORF">DCMF_11700</name>
</gene>
<sequence>MAEKILEIRGLKKYFPIKKGLVVKAVDGVDLELYKGETLGLVGESGSGKSTIAYTLVGMYGATAGDMIYQGDNIAKTGLKRTMCQKGEIQIVFQDPGSSLNPRRTIQKSMEVPIRIHEKMSHTQRVRRVEELLEAVGLPKDFKDKMPRSIGGGERQLISVARALATNPSLMILDEPTSALDVSIQAKVIRKLMELQRKYDLAYLFITHDLSLMRNVANRVAIMYLGRICELAPTADFFQNPLHPYTQMLLSSIPVATEQEEAVKPAKILSEGEIPSPVNVPPGCSFHLRCRDKMPICSGERPMMREVFPHHWVCCHKFCPENGQNEESNRRGAMPDVSK</sequence>
<dbReference type="GO" id="GO:0055085">
    <property type="term" value="P:transmembrane transport"/>
    <property type="evidence" value="ECO:0007669"/>
    <property type="project" value="UniProtKB-ARBA"/>
</dbReference>
<dbReference type="Pfam" id="PF00005">
    <property type="entry name" value="ABC_tran"/>
    <property type="match status" value="1"/>
</dbReference>
<dbReference type="GO" id="GO:0015833">
    <property type="term" value="P:peptide transport"/>
    <property type="evidence" value="ECO:0007669"/>
    <property type="project" value="InterPro"/>
</dbReference>
<dbReference type="Proteomes" id="UP000323521">
    <property type="component" value="Chromosome"/>
</dbReference>
<comment type="similarity">
    <text evidence="1">Belongs to the ABC transporter superfamily.</text>
</comment>
<dbReference type="InterPro" id="IPR027417">
    <property type="entry name" value="P-loop_NTPase"/>
</dbReference>
<dbReference type="SUPFAM" id="SSF52540">
    <property type="entry name" value="P-loop containing nucleoside triphosphate hydrolases"/>
    <property type="match status" value="1"/>
</dbReference>
<organism evidence="6 7">
    <name type="scientific">Formimonas warabiya</name>
    <dbReference type="NCBI Taxonomy" id="1761012"/>
    <lineage>
        <taxon>Bacteria</taxon>
        <taxon>Bacillati</taxon>
        <taxon>Bacillota</taxon>
        <taxon>Clostridia</taxon>
        <taxon>Eubacteriales</taxon>
        <taxon>Peptococcaceae</taxon>
        <taxon>Candidatus Formimonas</taxon>
    </lineage>
</organism>
<evidence type="ECO:0000313" key="7">
    <source>
        <dbReference type="Proteomes" id="UP000323521"/>
    </source>
</evidence>
<dbReference type="PROSITE" id="PS50893">
    <property type="entry name" value="ABC_TRANSPORTER_2"/>
    <property type="match status" value="1"/>
</dbReference>
<dbReference type="CDD" id="cd03257">
    <property type="entry name" value="ABC_NikE_OppD_transporters"/>
    <property type="match status" value="1"/>
</dbReference>
<keyword evidence="3" id="KW-0547">Nucleotide-binding</keyword>
<name>A0A3G1KS61_FORW1</name>
<dbReference type="KEGG" id="fwa:DCMF_11700"/>
<evidence type="ECO:0000256" key="4">
    <source>
        <dbReference type="ARBA" id="ARBA00022840"/>
    </source>
</evidence>
<keyword evidence="4 6" id="KW-0067">ATP-binding</keyword>
<evidence type="ECO:0000259" key="5">
    <source>
        <dbReference type="PROSITE" id="PS50893"/>
    </source>
</evidence>
<reference evidence="6 7" key="1">
    <citation type="submission" date="2016-10" db="EMBL/GenBank/DDBJ databases">
        <title>Complete Genome Sequence of Peptococcaceae strain DCMF.</title>
        <authorList>
            <person name="Edwards R.J."/>
            <person name="Holland S.I."/>
            <person name="Deshpande N.P."/>
            <person name="Wong Y.K."/>
            <person name="Ertan H."/>
            <person name="Manefield M."/>
            <person name="Russell T.L."/>
            <person name="Lee M.J."/>
        </authorList>
    </citation>
    <scope>NUCLEOTIDE SEQUENCE [LARGE SCALE GENOMIC DNA]</scope>
    <source>
        <strain evidence="6 7">DCMF</strain>
    </source>
</reference>
<dbReference type="PANTHER" id="PTHR43776">
    <property type="entry name" value="TRANSPORT ATP-BINDING PROTEIN"/>
    <property type="match status" value="1"/>
</dbReference>
<evidence type="ECO:0000313" key="6">
    <source>
        <dbReference type="EMBL" id="ATW25343.1"/>
    </source>
</evidence>
<evidence type="ECO:0000256" key="3">
    <source>
        <dbReference type="ARBA" id="ARBA00022741"/>
    </source>
</evidence>
<dbReference type="SMART" id="SM00382">
    <property type="entry name" value="AAA"/>
    <property type="match status" value="1"/>
</dbReference>
<dbReference type="InterPro" id="IPR003593">
    <property type="entry name" value="AAA+_ATPase"/>
</dbReference>
<dbReference type="OrthoDB" id="9779287at2"/>